<dbReference type="SUPFAM" id="SSF56925">
    <property type="entry name" value="OMPA-like"/>
    <property type="match status" value="1"/>
</dbReference>
<evidence type="ECO:0000256" key="1">
    <source>
        <dbReference type="ARBA" id="ARBA00004442"/>
    </source>
</evidence>
<evidence type="ECO:0000256" key="6">
    <source>
        <dbReference type="ARBA" id="ARBA00038306"/>
    </source>
</evidence>
<dbReference type="Pfam" id="PF13505">
    <property type="entry name" value="OMP_b-brl"/>
    <property type="match status" value="1"/>
</dbReference>
<proteinExistence type="inferred from homology"/>
<dbReference type="InterPro" id="IPR051692">
    <property type="entry name" value="OMP-like"/>
</dbReference>
<dbReference type="AlphaFoldDB" id="A0A1M7TFG5"/>
<dbReference type="EMBL" id="LT670849">
    <property type="protein sequence ID" value="SHN69447.1"/>
    <property type="molecule type" value="Genomic_DNA"/>
</dbReference>
<dbReference type="GO" id="GO:0008643">
    <property type="term" value="P:carbohydrate transport"/>
    <property type="evidence" value="ECO:0007669"/>
    <property type="project" value="InterPro"/>
</dbReference>
<sequence length="694" mass="74840">MGLVLAIRLLLSGLVSAALVDSARAADLPVMLPVKAPPVAAGYDWTGFYVGGHIGLATGNSPWTLDPVGGGAPAAGSFSLYQSPNAFKDSGSWFEGVQAGYNWMLRNRLVVGIEVDGSFPPFPDPITGMTIGGTSNFASPSFGTGTFSENVLASGTVRGRIGYAPGPWLFYATGGLAWSYNQQTLTQNATGNTEDRFLYRFGWAAGLGIETAIAPHWTVRGEYLWTDFPTVAENFPVSGQRVSSGFSEQQFRLALNYRFDDPSTPPAFAPSRFMQNADIFSVHGQATYVQQSHPSFPSPYEGTNSLSGGASSKETFDITLSTGVKLWRGAEFWANPEIDQGFGFNDTHGVAGFLSAEAYKLGSSTPYARLQRAFLRQTINLGGETENVDDDFTQFKGTRSTDRLVITAGRFGVNDIFDTNRYANSPKSDFLNWSLINAGTFDYAADGWGYNYGAAAEWYTGPWTFRAGVFDLSVMPTGGNSPVGVALDPTFQQFSLLGEIERRYELWGQPGKIKITGFLNRGSAGNFSDAVALSQVTGMPADINAVRAYTSRPGVSLNVEQQVNDNFGLFFRAGWADGQIEPWDFADIDRTVSGGVSINGKSWGRPDDTIGIAGVVNGISNAHVAFLNAGGLGILIGDGQLTNYSTEKIFEAYYTFSLNASTKLTFDYQFVANPGYNADRGPVNAFAARAHWQF</sequence>
<reference evidence="10" key="1">
    <citation type="submission" date="2016-11" db="EMBL/GenBank/DDBJ databases">
        <authorList>
            <person name="Varghese N."/>
            <person name="Submissions S."/>
        </authorList>
    </citation>
    <scope>NUCLEOTIDE SEQUENCE [LARGE SCALE GENOMIC DNA]</scope>
    <source>
        <strain evidence="10">GAS401</strain>
    </source>
</reference>
<keyword evidence="4" id="KW-0472">Membrane</keyword>
<evidence type="ECO:0000313" key="9">
    <source>
        <dbReference type="EMBL" id="SHN69447.1"/>
    </source>
</evidence>
<dbReference type="InterPro" id="IPR038673">
    <property type="entry name" value="OprB_sf"/>
</dbReference>
<evidence type="ECO:0000256" key="5">
    <source>
        <dbReference type="ARBA" id="ARBA00023237"/>
    </source>
</evidence>
<dbReference type="InterPro" id="IPR011250">
    <property type="entry name" value="OMP/PagP_B-barrel"/>
</dbReference>
<keyword evidence="10" id="KW-1185">Reference proteome</keyword>
<dbReference type="InterPro" id="IPR027385">
    <property type="entry name" value="Beta-barrel_OMP"/>
</dbReference>
<dbReference type="OrthoDB" id="5755240at2"/>
<dbReference type="Proteomes" id="UP000184096">
    <property type="component" value="Chromosome I"/>
</dbReference>
<organism evidence="9 10">
    <name type="scientific">Bradyrhizobium erythrophlei</name>
    <dbReference type="NCBI Taxonomy" id="1437360"/>
    <lineage>
        <taxon>Bacteria</taxon>
        <taxon>Pseudomonadati</taxon>
        <taxon>Pseudomonadota</taxon>
        <taxon>Alphaproteobacteria</taxon>
        <taxon>Hyphomicrobiales</taxon>
        <taxon>Nitrobacteraceae</taxon>
        <taxon>Bradyrhizobium</taxon>
    </lineage>
</organism>
<evidence type="ECO:0000259" key="8">
    <source>
        <dbReference type="Pfam" id="PF13505"/>
    </source>
</evidence>
<keyword evidence="5" id="KW-0998">Cell outer membrane</keyword>
<dbReference type="GO" id="GO:0015288">
    <property type="term" value="F:porin activity"/>
    <property type="evidence" value="ECO:0007669"/>
    <property type="project" value="InterPro"/>
</dbReference>
<dbReference type="InterPro" id="IPR007049">
    <property type="entry name" value="Carb-sel_porin_OprB"/>
</dbReference>
<feature type="chain" id="PRO_5011832603" evidence="7">
    <location>
        <begin position="18"/>
        <end position="694"/>
    </location>
</feature>
<evidence type="ECO:0000313" key="10">
    <source>
        <dbReference type="Proteomes" id="UP000184096"/>
    </source>
</evidence>
<name>A0A1M7TFG5_9BRAD</name>
<evidence type="ECO:0000256" key="4">
    <source>
        <dbReference type="ARBA" id="ARBA00023136"/>
    </source>
</evidence>
<evidence type="ECO:0000256" key="2">
    <source>
        <dbReference type="ARBA" id="ARBA00008769"/>
    </source>
</evidence>
<feature type="signal peptide" evidence="7">
    <location>
        <begin position="1"/>
        <end position="17"/>
    </location>
</feature>
<dbReference type="Gene3D" id="2.40.160.20">
    <property type="match status" value="1"/>
</dbReference>
<evidence type="ECO:0000256" key="3">
    <source>
        <dbReference type="ARBA" id="ARBA00022729"/>
    </source>
</evidence>
<dbReference type="GO" id="GO:0009279">
    <property type="term" value="C:cell outer membrane"/>
    <property type="evidence" value="ECO:0007669"/>
    <property type="project" value="UniProtKB-SubCell"/>
</dbReference>
<comment type="similarity">
    <text evidence="6">Belongs to the Omp25/RopB family.</text>
</comment>
<dbReference type="PANTHER" id="PTHR34001:SF3">
    <property type="entry name" value="BLL7405 PROTEIN"/>
    <property type="match status" value="1"/>
</dbReference>
<dbReference type="PANTHER" id="PTHR34001">
    <property type="entry name" value="BLL7405 PROTEIN"/>
    <property type="match status" value="1"/>
</dbReference>
<comment type="similarity">
    <text evidence="2 7">Belongs to the OprB family.</text>
</comment>
<keyword evidence="3 7" id="KW-0732">Signal</keyword>
<dbReference type="Gene3D" id="2.40.160.180">
    <property type="entry name" value="Carbohydrate-selective porin OprB"/>
    <property type="match status" value="1"/>
</dbReference>
<dbReference type="Pfam" id="PF04966">
    <property type="entry name" value="OprB"/>
    <property type="match status" value="1"/>
</dbReference>
<evidence type="ECO:0000256" key="7">
    <source>
        <dbReference type="RuleBase" id="RU363072"/>
    </source>
</evidence>
<feature type="domain" description="Outer membrane protein beta-barrel" evidence="8">
    <location>
        <begin position="38"/>
        <end position="259"/>
    </location>
</feature>
<protein>
    <submittedName>
        <fullName evidence="9">High affinity Mn2+ porin</fullName>
    </submittedName>
</protein>
<gene>
    <name evidence="9" type="ORF">SAMN05444170_1554</name>
</gene>
<comment type="subcellular location">
    <subcellularLocation>
        <location evidence="1">Cell outer membrane</location>
    </subcellularLocation>
</comment>
<accession>A0A1M7TFG5</accession>